<dbReference type="AlphaFoldDB" id="A0AAV5MF81"/>
<protein>
    <submittedName>
        <fullName evidence="1">Uncharacterized protein</fullName>
    </submittedName>
</protein>
<dbReference type="EMBL" id="BPVZ01000262">
    <property type="protein sequence ID" value="GKV48593.1"/>
    <property type="molecule type" value="Genomic_DNA"/>
</dbReference>
<organism evidence="1 2">
    <name type="scientific">Rubroshorea leprosula</name>
    <dbReference type="NCBI Taxonomy" id="152421"/>
    <lineage>
        <taxon>Eukaryota</taxon>
        <taxon>Viridiplantae</taxon>
        <taxon>Streptophyta</taxon>
        <taxon>Embryophyta</taxon>
        <taxon>Tracheophyta</taxon>
        <taxon>Spermatophyta</taxon>
        <taxon>Magnoliopsida</taxon>
        <taxon>eudicotyledons</taxon>
        <taxon>Gunneridae</taxon>
        <taxon>Pentapetalae</taxon>
        <taxon>rosids</taxon>
        <taxon>malvids</taxon>
        <taxon>Malvales</taxon>
        <taxon>Dipterocarpaceae</taxon>
        <taxon>Rubroshorea</taxon>
    </lineage>
</organism>
<comment type="caution">
    <text evidence="1">The sequence shown here is derived from an EMBL/GenBank/DDBJ whole genome shotgun (WGS) entry which is preliminary data.</text>
</comment>
<proteinExistence type="predicted"/>
<sequence length="139" mass="15296">MFVRTRGGNLPRSSRDPVRILVTGASPHSLSNSQTFTVSPQLRPSPPLLASAVFPHSLSRPYLRLSLSLLASAASDLLLEPGAAVKIYYWSLLTGAAVEICCWSLKLLSRSIIGAWRAWSCCRDLLLEMGKCFIFFDIN</sequence>
<gene>
    <name evidence="1" type="ORF">SLEP1_g55391</name>
</gene>
<reference evidence="1 2" key="1">
    <citation type="journal article" date="2021" name="Commun. Biol.">
        <title>The genome of Shorea leprosula (Dipterocarpaceae) highlights the ecological relevance of drought in aseasonal tropical rainforests.</title>
        <authorList>
            <person name="Ng K.K.S."/>
            <person name="Kobayashi M.J."/>
            <person name="Fawcett J.A."/>
            <person name="Hatakeyama M."/>
            <person name="Paape T."/>
            <person name="Ng C.H."/>
            <person name="Ang C.C."/>
            <person name="Tnah L.H."/>
            <person name="Lee C.T."/>
            <person name="Nishiyama T."/>
            <person name="Sese J."/>
            <person name="O'Brien M.J."/>
            <person name="Copetti D."/>
            <person name="Mohd Noor M.I."/>
            <person name="Ong R.C."/>
            <person name="Putra M."/>
            <person name="Sireger I.Z."/>
            <person name="Indrioko S."/>
            <person name="Kosugi Y."/>
            <person name="Izuno A."/>
            <person name="Isagi Y."/>
            <person name="Lee S.L."/>
            <person name="Shimizu K.K."/>
        </authorList>
    </citation>
    <scope>NUCLEOTIDE SEQUENCE [LARGE SCALE GENOMIC DNA]</scope>
    <source>
        <strain evidence="1">214</strain>
    </source>
</reference>
<evidence type="ECO:0000313" key="1">
    <source>
        <dbReference type="EMBL" id="GKV48593.1"/>
    </source>
</evidence>
<accession>A0AAV5MF81</accession>
<evidence type="ECO:0000313" key="2">
    <source>
        <dbReference type="Proteomes" id="UP001054252"/>
    </source>
</evidence>
<dbReference type="Proteomes" id="UP001054252">
    <property type="component" value="Unassembled WGS sequence"/>
</dbReference>
<name>A0AAV5MF81_9ROSI</name>
<keyword evidence="2" id="KW-1185">Reference proteome</keyword>